<dbReference type="RefSeq" id="WP_132707717.1">
    <property type="nucleotide sequence ID" value="NZ_JACIGF010000003.1"/>
</dbReference>
<gene>
    <name evidence="2" type="ORF">EV659_10334</name>
</gene>
<comment type="caution">
    <text evidence="2">The sequence shown here is derived from an EMBL/GenBank/DDBJ whole genome shotgun (WGS) entry which is preliminary data.</text>
</comment>
<dbReference type="AlphaFoldDB" id="A0A4R2PL38"/>
<protein>
    <submittedName>
        <fullName evidence="2">Uncharacterized protein DUF3576</fullName>
    </submittedName>
</protein>
<reference evidence="2 3" key="1">
    <citation type="submission" date="2019-03" db="EMBL/GenBank/DDBJ databases">
        <title>Genomic Encyclopedia of Type Strains, Phase IV (KMG-IV): sequencing the most valuable type-strain genomes for metagenomic binning, comparative biology and taxonomic classification.</title>
        <authorList>
            <person name="Goeker M."/>
        </authorList>
    </citation>
    <scope>NUCLEOTIDE SEQUENCE [LARGE SCALE GENOMIC DNA]</scope>
    <source>
        <strain evidence="2 3">DSM 2132</strain>
    </source>
</reference>
<accession>A0A4R2PL38</accession>
<organism evidence="2 3">
    <name type="scientific">Rhodothalassium salexigens DSM 2132</name>
    <dbReference type="NCBI Taxonomy" id="1188247"/>
    <lineage>
        <taxon>Bacteria</taxon>
        <taxon>Pseudomonadati</taxon>
        <taxon>Pseudomonadota</taxon>
        <taxon>Alphaproteobacteria</taxon>
        <taxon>Rhodothalassiales</taxon>
        <taxon>Rhodothalassiaceae</taxon>
        <taxon>Rhodothalassium</taxon>
    </lineage>
</organism>
<keyword evidence="1" id="KW-0732">Signal</keyword>
<evidence type="ECO:0000256" key="1">
    <source>
        <dbReference type="SAM" id="SignalP"/>
    </source>
</evidence>
<keyword evidence="3" id="KW-1185">Reference proteome</keyword>
<dbReference type="Pfam" id="PF12100">
    <property type="entry name" value="DUF3576"/>
    <property type="match status" value="1"/>
</dbReference>
<dbReference type="OrthoDB" id="8479681at2"/>
<feature type="chain" id="PRO_5020784662" evidence="1">
    <location>
        <begin position="29"/>
        <end position="140"/>
    </location>
</feature>
<dbReference type="EMBL" id="SLXO01000003">
    <property type="protein sequence ID" value="TCP36147.1"/>
    <property type="molecule type" value="Genomic_DNA"/>
</dbReference>
<evidence type="ECO:0000313" key="3">
    <source>
        <dbReference type="Proteomes" id="UP000295399"/>
    </source>
</evidence>
<evidence type="ECO:0000313" key="2">
    <source>
        <dbReference type="EMBL" id="TCP36147.1"/>
    </source>
</evidence>
<dbReference type="InParanoid" id="A0A4R2PL38"/>
<name>A0A4R2PL38_RHOSA</name>
<dbReference type="InterPro" id="IPR021959">
    <property type="entry name" value="DUF3576"/>
</dbReference>
<dbReference type="PROSITE" id="PS51257">
    <property type="entry name" value="PROKAR_LIPOPROTEIN"/>
    <property type="match status" value="1"/>
</dbReference>
<proteinExistence type="predicted"/>
<dbReference type="Proteomes" id="UP000295399">
    <property type="component" value="Unassembled WGS sequence"/>
</dbReference>
<sequence length="140" mass="15402">MTTRRFLAPLLACFLVAACGGGPTARQAPDQTRAIGVNGLLWRASLDTLSFLPLLEVDSGSGVIISDWYVNPDARDERLKVSVFVLDEELRADAVNVRVLRQTRDGTQWVNAPVRAQTALEIEDAILTRARQIRIQSLDG</sequence>
<feature type="signal peptide" evidence="1">
    <location>
        <begin position="1"/>
        <end position="28"/>
    </location>
</feature>